<evidence type="ECO:0000313" key="2">
    <source>
        <dbReference type="EMBL" id="KAH0547819.1"/>
    </source>
</evidence>
<name>A0A9P8L692_9PEZI</name>
<evidence type="ECO:0000313" key="3">
    <source>
        <dbReference type="Proteomes" id="UP000698800"/>
    </source>
</evidence>
<proteinExistence type="predicted"/>
<reference evidence="2" key="1">
    <citation type="submission" date="2021-03" db="EMBL/GenBank/DDBJ databases">
        <title>Comparative genomics and phylogenomic investigation of the class Geoglossomycetes provide insights into ecological specialization and systematics.</title>
        <authorList>
            <person name="Melie T."/>
            <person name="Pirro S."/>
            <person name="Miller A.N."/>
            <person name="Quandt A."/>
        </authorList>
    </citation>
    <scope>NUCLEOTIDE SEQUENCE</scope>
    <source>
        <strain evidence="2">GBOQ0MN5Z8</strain>
    </source>
</reference>
<keyword evidence="3" id="KW-1185">Reference proteome</keyword>
<comment type="caution">
    <text evidence="2">The sequence shown here is derived from an EMBL/GenBank/DDBJ whole genome shotgun (WGS) entry which is preliminary data.</text>
</comment>
<dbReference type="Proteomes" id="UP000698800">
    <property type="component" value="Unassembled WGS sequence"/>
</dbReference>
<feature type="region of interest" description="Disordered" evidence="1">
    <location>
        <begin position="22"/>
        <end position="59"/>
    </location>
</feature>
<dbReference type="AlphaFoldDB" id="A0A9P8L692"/>
<feature type="compositionally biased region" description="Pro residues" evidence="1">
    <location>
        <begin position="47"/>
        <end position="56"/>
    </location>
</feature>
<evidence type="ECO:0000256" key="1">
    <source>
        <dbReference type="SAM" id="MobiDB-lite"/>
    </source>
</evidence>
<dbReference type="EMBL" id="JAGHQL010000001">
    <property type="protein sequence ID" value="KAH0547819.1"/>
    <property type="molecule type" value="Genomic_DNA"/>
</dbReference>
<sequence>MNLLPAYVWQPPVAFAPPAQLSAPAADVPPAPTQDGPQVYTYKPNYDNPPPQPPQTTLPAPTVQYQYAGQLLIPLNQLAPGATFAYPYAQFLAPIQTSAPPAASGAAANSYIYQGATKSEVDTRNAAIAQAAGANQPTMLVPYKANATQEWWVRELDGTWTVRNTNTIQEALQPGYWCYGEGGVPYFVRTEKPN</sequence>
<protein>
    <submittedName>
        <fullName evidence="2">Uncharacterized protein</fullName>
    </submittedName>
</protein>
<accession>A0A9P8L692</accession>
<gene>
    <name evidence="2" type="ORF">FGG08_000076</name>
</gene>
<organism evidence="2 3">
    <name type="scientific">Glutinoglossum americanum</name>
    <dbReference type="NCBI Taxonomy" id="1670608"/>
    <lineage>
        <taxon>Eukaryota</taxon>
        <taxon>Fungi</taxon>
        <taxon>Dikarya</taxon>
        <taxon>Ascomycota</taxon>
        <taxon>Pezizomycotina</taxon>
        <taxon>Geoglossomycetes</taxon>
        <taxon>Geoglossales</taxon>
        <taxon>Geoglossaceae</taxon>
        <taxon>Glutinoglossum</taxon>
    </lineage>
</organism>
<dbReference type="OrthoDB" id="5194044at2759"/>